<reference evidence="1" key="1">
    <citation type="submission" date="2017-12" db="EMBL/GenBank/DDBJ databases">
        <title>Gene loss provides genomic basis for host adaptation in cereal stripe rust fungi.</title>
        <authorList>
            <person name="Xia C."/>
        </authorList>
    </citation>
    <scope>NUCLEOTIDE SEQUENCE [LARGE SCALE GENOMIC DNA]</scope>
    <source>
        <strain evidence="1">93-210</strain>
    </source>
</reference>
<organism evidence="1 2">
    <name type="scientific">Puccinia striiformis</name>
    <dbReference type="NCBI Taxonomy" id="27350"/>
    <lineage>
        <taxon>Eukaryota</taxon>
        <taxon>Fungi</taxon>
        <taxon>Dikarya</taxon>
        <taxon>Basidiomycota</taxon>
        <taxon>Pucciniomycotina</taxon>
        <taxon>Pucciniomycetes</taxon>
        <taxon>Pucciniales</taxon>
        <taxon>Pucciniaceae</taxon>
        <taxon>Puccinia</taxon>
    </lineage>
</organism>
<gene>
    <name evidence="1" type="ORF">PSTT_07458</name>
</gene>
<dbReference type="Proteomes" id="UP000239156">
    <property type="component" value="Unassembled WGS sequence"/>
</dbReference>
<accession>A0A2S4VGD0</accession>
<proteinExistence type="predicted"/>
<evidence type="ECO:0000313" key="1">
    <source>
        <dbReference type="EMBL" id="POW08567.1"/>
    </source>
</evidence>
<dbReference type="EMBL" id="PKSL01000063">
    <property type="protein sequence ID" value="POW08567.1"/>
    <property type="molecule type" value="Genomic_DNA"/>
</dbReference>
<evidence type="ECO:0000313" key="2">
    <source>
        <dbReference type="Proteomes" id="UP000239156"/>
    </source>
</evidence>
<protein>
    <submittedName>
        <fullName evidence="1">Uncharacterized protein</fullName>
    </submittedName>
</protein>
<keyword evidence="2" id="KW-1185">Reference proteome</keyword>
<comment type="caution">
    <text evidence="1">The sequence shown here is derived from an EMBL/GenBank/DDBJ whole genome shotgun (WGS) entry which is preliminary data.</text>
</comment>
<dbReference type="VEuPathDB" id="FungiDB:PSTT_07458"/>
<dbReference type="AlphaFoldDB" id="A0A2S4VGD0"/>
<sequence>MENLGLFDLTHSIQVGIRAAIIVPTCELALQVLKVMKVVVVPIEKEAVLSVLIGIVVDTVQTKPKPSQQLAAHQTIVFLATKHHLKYIGGLLIGSR</sequence>
<dbReference type="VEuPathDB" id="FungiDB:PSHT_07651"/>
<name>A0A2S4VGD0_9BASI</name>